<keyword evidence="2" id="KW-0472">Membrane</keyword>
<evidence type="ECO:0000256" key="2">
    <source>
        <dbReference type="SAM" id="Phobius"/>
    </source>
</evidence>
<evidence type="ECO:0000256" key="1">
    <source>
        <dbReference type="SAM" id="MobiDB-lite"/>
    </source>
</evidence>
<dbReference type="RefSeq" id="WP_121686955.1">
    <property type="nucleotide sequence ID" value="NZ_RCUY01000001.1"/>
</dbReference>
<dbReference type="AlphaFoldDB" id="A0A3L7AVA4"/>
<reference evidence="4 5" key="1">
    <citation type="submission" date="2018-10" db="EMBL/GenBank/DDBJ databases">
        <authorList>
            <person name="Li J."/>
        </authorList>
    </citation>
    <scope>NUCLEOTIDE SEQUENCE [LARGE SCALE GENOMIC DNA]</scope>
    <source>
        <strain evidence="4 5">JCM 11654</strain>
    </source>
</reference>
<sequence>MITIVDDSGPKTLRQTIREELVIRSVLIFFVIVLIYVVLFGVIQVVPDGDAMLAIIIGTVLGIAIVLPIIAWRSRYPRLRARALREANPDALVWWVAPGRTLPQRLEPFTGIRLRERSVLSGLTLVASRGSLQLWHGKRRGNRKIFEVGRRDIVKIESRFVVAQRMRHHGVVFTIDTRDEQPPLVIELYGMQDVLATHLSREANTAFVRELKQSLGRRPRAPRRPDTPIAPESV</sequence>
<keyword evidence="2" id="KW-0812">Transmembrane</keyword>
<dbReference type="Proteomes" id="UP000269438">
    <property type="component" value="Unassembled WGS sequence"/>
</dbReference>
<keyword evidence="5" id="KW-1185">Reference proteome</keyword>
<dbReference type="OrthoDB" id="4771662at2"/>
<accession>A0A3L7AVA4</accession>
<dbReference type="EMBL" id="RCUY01000011">
    <property type="protein sequence ID" value="RLP80674.1"/>
    <property type="molecule type" value="Genomic_DNA"/>
</dbReference>
<feature type="transmembrane region" description="Helical" evidence="2">
    <location>
        <begin position="51"/>
        <end position="72"/>
    </location>
</feature>
<keyword evidence="2" id="KW-1133">Transmembrane helix</keyword>
<feature type="transmembrane region" description="Helical" evidence="2">
    <location>
        <begin position="21"/>
        <end position="45"/>
    </location>
</feature>
<name>A0A3L7AVA4_9MICO</name>
<protein>
    <recommendedName>
        <fullName evidence="6">PH domain-containing protein</fullName>
    </recommendedName>
</protein>
<evidence type="ECO:0008006" key="6">
    <source>
        <dbReference type="Google" id="ProtNLM"/>
    </source>
</evidence>
<evidence type="ECO:0000313" key="3">
    <source>
        <dbReference type="EMBL" id="RLP80674.1"/>
    </source>
</evidence>
<evidence type="ECO:0000313" key="5">
    <source>
        <dbReference type="Proteomes" id="UP000269438"/>
    </source>
</evidence>
<dbReference type="EMBL" id="RCUY01000001">
    <property type="protein sequence ID" value="RLP84459.1"/>
    <property type="molecule type" value="Genomic_DNA"/>
</dbReference>
<proteinExistence type="predicted"/>
<gene>
    <name evidence="4" type="ORF">D9V34_00140</name>
    <name evidence="3" type="ORF">D9V34_12435</name>
</gene>
<feature type="region of interest" description="Disordered" evidence="1">
    <location>
        <begin position="213"/>
        <end position="234"/>
    </location>
</feature>
<organism evidence="4 5">
    <name type="scientific">Mycetocola lacteus</name>
    <dbReference type="NCBI Taxonomy" id="76637"/>
    <lineage>
        <taxon>Bacteria</taxon>
        <taxon>Bacillati</taxon>
        <taxon>Actinomycetota</taxon>
        <taxon>Actinomycetes</taxon>
        <taxon>Micrococcales</taxon>
        <taxon>Microbacteriaceae</taxon>
        <taxon>Mycetocola</taxon>
    </lineage>
</organism>
<comment type="caution">
    <text evidence="4">The sequence shown here is derived from an EMBL/GenBank/DDBJ whole genome shotgun (WGS) entry which is preliminary data.</text>
</comment>
<evidence type="ECO:0000313" key="4">
    <source>
        <dbReference type="EMBL" id="RLP84459.1"/>
    </source>
</evidence>